<proteinExistence type="predicted"/>
<comment type="caution">
    <text evidence="1">The sequence shown here is derived from an EMBL/GenBank/DDBJ whole genome shotgun (WGS) entry which is preliminary data.</text>
</comment>
<sequence length="225" mass="25811">MRTFNILKRERDFFLASTGRSHCKIIIDDYSRELALGEIDLHVEEVSNKYQYYSNEAIFKLTLPIEQQSSIDICTLSSGKKNQFIYKKCLCLGGKWETILGQWVFSSSVESKVRELESIIQSDTLYLQITFKETVTVFDQALTLFGYPIVLSASPKAVQTMKGVRLHRGNIAVMGHKTVVVAGTQIRLLVPQEMQHNPDFREDFLCATNIEKKRKPNKTTAYSWE</sequence>
<reference evidence="2" key="1">
    <citation type="journal article" date="2019" name="Int. J. Syst. Evol. Microbiol.">
        <title>The Global Catalogue of Microorganisms (GCM) 10K type strain sequencing project: providing services to taxonomists for standard genome sequencing and annotation.</title>
        <authorList>
            <consortium name="The Broad Institute Genomics Platform"/>
            <consortium name="The Broad Institute Genome Sequencing Center for Infectious Disease"/>
            <person name="Wu L."/>
            <person name="Ma J."/>
        </authorList>
    </citation>
    <scope>NUCLEOTIDE SEQUENCE [LARGE SCALE GENOMIC DNA]</scope>
    <source>
        <strain evidence="2">CECT 7398</strain>
    </source>
</reference>
<name>A0ABT8BZD0_9VIBR</name>
<evidence type="ECO:0000313" key="2">
    <source>
        <dbReference type="Proteomes" id="UP001238540"/>
    </source>
</evidence>
<dbReference type="EMBL" id="JAUFQC010000027">
    <property type="protein sequence ID" value="MDN3612054.1"/>
    <property type="molecule type" value="Genomic_DNA"/>
</dbReference>
<gene>
    <name evidence="1" type="ORF">QWZ16_20895</name>
</gene>
<dbReference type="Proteomes" id="UP001238540">
    <property type="component" value="Unassembled WGS sequence"/>
</dbReference>
<accession>A0ABT8BZD0</accession>
<protein>
    <submittedName>
        <fullName evidence="1">Uncharacterized protein</fullName>
    </submittedName>
</protein>
<organism evidence="1 2">
    <name type="scientific">Vibrio ostreicida</name>
    <dbReference type="NCBI Taxonomy" id="526588"/>
    <lineage>
        <taxon>Bacteria</taxon>
        <taxon>Pseudomonadati</taxon>
        <taxon>Pseudomonadota</taxon>
        <taxon>Gammaproteobacteria</taxon>
        <taxon>Vibrionales</taxon>
        <taxon>Vibrionaceae</taxon>
        <taxon>Vibrio</taxon>
    </lineage>
</organism>
<dbReference type="RefSeq" id="WP_170882592.1">
    <property type="nucleotide sequence ID" value="NZ_JABEYA020000004.1"/>
</dbReference>
<evidence type="ECO:0000313" key="1">
    <source>
        <dbReference type="EMBL" id="MDN3612054.1"/>
    </source>
</evidence>
<keyword evidence="2" id="KW-1185">Reference proteome</keyword>